<reference evidence="1" key="1">
    <citation type="submission" date="2014-11" db="EMBL/GenBank/DDBJ databases">
        <authorList>
            <person name="Amaro Gonzalez C."/>
        </authorList>
    </citation>
    <scope>NUCLEOTIDE SEQUENCE</scope>
</reference>
<organism evidence="1">
    <name type="scientific">Anguilla anguilla</name>
    <name type="common">European freshwater eel</name>
    <name type="synonym">Muraena anguilla</name>
    <dbReference type="NCBI Taxonomy" id="7936"/>
    <lineage>
        <taxon>Eukaryota</taxon>
        <taxon>Metazoa</taxon>
        <taxon>Chordata</taxon>
        <taxon>Craniata</taxon>
        <taxon>Vertebrata</taxon>
        <taxon>Euteleostomi</taxon>
        <taxon>Actinopterygii</taxon>
        <taxon>Neopterygii</taxon>
        <taxon>Teleostei</taxon>
        <taxon>Anguilliformes</taxon>
        <taxon>Anguillidae</taxon>
        <taxon>Anguilla</taxon>
    </lineage>
</organism>
<reference evidence="1" key="2">
    <citation type="journal article" date="2015" name="Fish Shellfish Immunol.">
        <title>Early steps in the European eel (Anguilla anguilla)-Vibrio vulnificus interaction in the gills: Role of the RtxA13 toxin.</title>
        <authorList>
            <person name="Callol A."/>
            <person name="Pajuelo D."/>
            <person name="Ebbesson L."/>
            <person name="Teles M."/>
            <person name="MacKenzie S."/>
            <person name="Amaro C."/>
        </authorList>
    </citation>
    <scope>NUCLEOTIDE SEQUENCE</scope>
</reference>
<accession>A0A0E9R9G7</accession>
<sequence length="9" mass="1087">MLLVWGVNR</sequence>
<protein>
    <submittedName>
        <fullName evidence="1">Uncharacterized protein</fullName>
    </submittedName>
</protein>
<name>A0A0E9R9G7_ANGAN</name>
<proteinExistence type="predicted"/>
<dbReference type="EMBL" id="GBXM01083150">
    <property type="protein sequence ID" value="JAH25427.1"/>
    <property type="molecule type" value="Transcribed_RNA"/>
</dbReference>
<evidence type="ECO:0000313" key="1">
    <source>
        <dbReference type="EMBL" id="JAH25427.1"/>
    </source>
</evidence>